<dbReference type="CDD" id="cd07381">
    <property type="entry name" value="MPP_CapA"/>
    <property type="match status" value="1"/>
</dbReference>
<dbReference type="KEGG" id="pgv:SL003B_1090"/>
<gene>
    <name evidence="3" type="ordered locus">SL003B_1090</name>
</gene>
<evidence type="ECO:0000256" key="1">
    <source>
        <dbReference type="ARBA" id="ARBA00005662"/>
    </source>
</evidence>
<dbReference type="InterPro" id="IPR029052">
    <property type="entry name" value="Metallo-depent_PP-like"/>
</dbReference>
<evidence type="ECO:0000313" key="4">
    <source>
        <dbReference type="Proteomes" id="UP000008130"/>
    </source>
</evidence>
<dbReference type="Proteomes" id="UP000008130">
    <property type="component" value="Chromosome"/>
</dbReference>
<reference evidence="3 4" key="1">
    <citation type="journal article" date="2011" name="J. Bacteriol.">
        <title>Complete genome sequence of Polymorphum gilvum SL003B-26A1T, a crude oil-degrading bacterium from oil-polluted saline soil.</title>
        <authorList>
            <person name="Li S.G."/>
            <person name="Tang Y.Q."/>
            <person name="Nie Y."/>
            <person name="Cai M."/>
            <person name="Wu X.L."/>
        </authorList>
    </citation>
    <scope>NUCLEOTIDE SEQUENCE [LARGE SCALE GENOMIC DNA]</scope>
    <source>
        <strain evidence="4">LMG 25793 / CGMCC 1.9160 / SL003B-26A1</strain>
    </source>
</reference>
<dbReference type="SUPFAM" id="SSF56300">
    <property type="entry name" value="Metallo-dependent phosphatases"/>
    <property type="match status" value="1"/>
</dbReference>
<accession>F2IYS2</accession>
<name>F2IYS2_POLGS</name>
<evidence type="ECO:0000313" key="3">
    <source>
        <dbReference type="EMBL" id="ADZ69519.1"/>
    </source>
</evidence>
<dbReference type="PANTHER" id="PTHR33393">
    <property type="entry name" value="POLYGLUTAMINE SYNTHESIS ACCESSORY PROTEIN RV0574C-RELATED"/>
    <property type="match status" value="1"/>
</dbReference>
<protein>
    <submittedName>
        <fullName evidence="3">Putative Metallo-dependent phosphatase putative capsule biosynthesis protein</fullName>
    </submittedName>
</protein>
<sequence>MTTDPGFTLFLCGDVMTGRGIDQILPHPAPPGIYEGYLRSARDYVRLAERASGPIPAPVAPDHVWGEALDELARAAPLARIVNLETAITLSEDFEPKGINYRMSPDNIACLSAAGIDCCVLANNHVLDWGRRGLADTLDSLDAAGIGHAGAGRDAASAATPWVRPLPAGGRLLVFGAGHGSSGIPGHWAAGPARPGVALLPDLSNASAERLAERVLAERRPGDVVVVSVHWGGNWGYEVPAEQRRFAHLLIDSGAADIVHGHSSHHAKALEMRDGRPVFYGCGDFITDYEGIEGHESFRSDLSVMYLVTFRGTPPIPHRVRMVPFRMQRFRLNRACAADTAWLADRLNAECRRFGATLRRDAAGGLVVDGAG</sequence>
<dbReference type="eggNOG" id="COG2843">
    <property type="taxonomic scope" value="Bacteria"/>
</dbReference>
<dbReference type="Pfam" id="PF09587">
    <property type="entry name" value="PGA_cap"/>
    <property type="match status" value="1"/>
</dbReference>
<dbReference type="InterPro" id="IPR052169">
    <property type="entry name" value="CW_Biosynth-Accessory"/>
</dbReference>
<proteinExistence type="inferred from homology"/>
<dbReference type="SMART" id="SM00854">
    <property type="entry name" value="PGA_cap"/>
    <property type="match status" value="1"/>
</dbReference>
<feature type="domain" description="Capsule synthesis protein CapA" evidence="2">
    <location>
        <begin position="8"/>
        <end position="289"/>
    </location>
</feature>
<organism evidence="3 4">
    <name type="scientific">Polymorphum gilvum (strain LMG 25793 / CGMCC 1.9160 / SL003B-26A1)</name>
    <dbReference type="NCBI Taxonomy" id="991905"/>
    <lineage>
        <taxon>Bacteria</taxon>
        <taxon>Pseudomonadati</taxon>
        <taxon>Pseudomonadota</taxon>
        <taxon>Alphaproteobacteria</taxon>
        <taxon>Rhodobacterales</taxon>
        <taxon>Paracoccaceae</taxon>
        <taxon>Polymorphum</taxon>
    </lineage>
</organism>
<dbReference type="RefSeq" id="WP_013651836.1">
    <property type="nucleotide sequence ID" value="NC_015259.1"/>
</dbReference>
<comment type="similarity">
    <text evidence="1">Belongs to the CapA family.</text>
</comment>
<dbReference type="Gene3D" id="3.60.21.10">
    <property type="match status" value="1"/>
</dbReference>
<dbReference type="PATRIC" id="fig|991905.3.peg.1111"/>
<dbReference type="STRING" id="991905.SL003B_1090"/>
<dbReference type="InterPro" id="IPR019079">
    <property type="entry name" value="Capsule_synth_CapA"/>
</dbReference>
<keyword evidence="4" id="KW-1185">Reference proteome</keyword>
<evidence type="ECO:0000259" key="2">
    <source>
        <dbReference type="SMART" id="SM00854"/>
    </source>
</evidence>
<dbReference type="OrthoDB" id="9810718at2"/>
<dbReference type="HOGENOM" id="CLU_038823_3_0_5"/>
<dbReference type="PANTHER" id="PTHR33393:SF11">
    <property type="entry name" value="POLYGLUTAMINE SYNTHESIS ACCESSORY PROTEIN RV0574C-RELATED"/>
    <property type="match status" value="1"/>
</dbReference>
<dbReference type="EMBL" id="CP002568">
    <property type="protein sequence ID" value="ADZ69519.1"/>
    <property type="molecule type" value="Genomic_DNA"/>
</dbReference>
<dbReference type="AlphaFoldDB" id="F2IYS2"/>